<feature type="region of interest" description="Disordered" evidence="1">
    <location>
        <begin position="1"/>
        <end position="20"/>
    </location>
</feature>
<protein>
    <submittedName>
        <fullName evidence="2">Protein of uncharacterized function (DUF1064)</fullName>
    </submittedName>
</protein>
<dbReference type="AlphaFoldDB" id="A0A174AA42"/>
<evidence type="ECO:0000313" key="3">
    <source>
        <dbReference type="Proteomes" id="UP000095447"/>
    </source>
</evidence>
<reference evidence="2 3" key="1">
    <citation type="submission" date="2015-09" db="EMBL/GenBank/DDBJ databases">
        <authorList>
            <consortium name="Pathogen Informatics"/>
        </authorList>
    </citation>
    <scope>NUCLEOTIDE SEQUENCE [LARGE SCALE GENOMIC DNA]</scope>
    <source>
        <strain evidence="2 3">2789STDY5608838</strain>
    </source>
</reference>
<sequence length="160" mass="18933">MRNYKKRSKYGVDQTTKGKQNRTVIDRKTEKEVCFDSLLEKRFYEDIVCAGLDSGEIVDYELQKKYKLQPSFRHNGKTIRAIDYVADFWVKYSDGSERVYDTKGGMVDPSAKIKRKLMYYIYPDLDYVWITHTKSTGWIDWDENEALKRARKKEGKKDGN</sequence>
<dbReference type="EMBL" id="CYZA01000006">
    <property type="protein sequence ID" value="CUN85103.1"/>
    <property type="molecule type" value="Genomic_DNA"/>
</dbReference>
<dbReference type="RefSeq" id="WP_055053254.1">
    <property type="nucleotide sequence ID" value="NZ_CYZA01000006.1"/>
</dbReference>
<accession>A0A174AA42</accession>
<organism evidence="2 3">
    <name type="scientific">Blautia obeum</name>
    <dbReference type="NCBI Taxonomy" id="40520"/>
    <lineage>
        <taxon>Bacteria</taxon>
        <taxon>Bacillati</taxon>
        <taxon>Bacillota</taxon>
        <taxon>Clostridia</taxon>
        <taxon>Lachnospirales</taxon>
        <taxon>Lachnospiraceae</taxon>
        <taxon>Blautia</taxon>
    </lineage>
</organism>
<name>A0A174AA42_9FIRM</name>
<dbReference type="Pfam" id="PF06356">
    <property type="entry name" value="DUF1064"/>
    <property type="match status" value="1"/>
</dbReference>
<dbReference type="InterPro" id="IPR009414">
    <property type="entry name" value="DUF1064"/>
</dbReference>
<proteinExistence type="predicted"/>
<evidence type="ECO:0000313" key="2">
    <source>
        <dbReference type="EMBL" id="CUN85103.1"/>
    </source>
</evidence>
<gene>
    <name evidence="2" type="ORF">ERS852395_01514</name>
</gene>
<dbReference type="Proteomes" id="UP000095447">
    <property type="component" value="Unassembled WGS sequence"/>
</dbReference>
<evidence type="ECO:0000256" key="1">
    <source>
        <dbReference type="SAM" id="MobiDB-lite"/>
    </source>
</evidence>